<gene>
    <name evidence="2" type="ORF">NC653_027652</name>
</gene>
<evidence type="ECO:0000313" key="3">
    <source>
        <dbReference type="Proteomes" id="UP001164929"/>
    </source>
</evidence>
<dbReference type="AlphaFoldDB" id="A0AAD6M5Y4"/>
<dbReference type="Proteomes" id="UP001164929">
    <property type="component" value="Chromosome 11"/>
</dbReference>
<evidence type="ECO:0000256" key="1">
    <source>
        <dbReference type="SAM" id="MobiDB-lite"/>
    </source>
</evidence>
<feature type="compositionally biased region" description="Polar residues" evidence="1">
    <location>
        <begin position="37"/>
        <end position="49"/>
    </location>
</feature>
<comment type="caution">
    <text evidence="2">The sequence shown here is derived from an EMBL/GenBank/DDBJ whole genome shotgun (WGS) entry which is preliminary data.</text>
</comment>
<reference evidence="2" key="1">
    <citation type="journal article" date="2023" name="Mol. Ecol. Resour.">
        <title>Chromosome-level genome assembly of a triploid poplar Populus alba 'Berolinensis'.</title>
        <authorList>
            <person name="Chen S."/>
            <person name="Yu Y."/>
            <person name="Wang X."/>
            <person name="Wang S."/>
            <person name="Zhang T."/>
            <person name="Zhou Y."/>
            <person name="He R."/>
            <person name="Meng N."/>
            <person name="Wang Y."/>
            <person name="Liu W."/>
            <person name="Liu Z."/>
            <person name="Liu J."/>
            <person name="Guo Q."/>
            <person name="Huang H."/>
            <person name="Sederoff R.R."/>
            <person name="Wang G."/>
            <person name="Qu G."/>
            <person name="Chen S."/>
        </authorList>
    </citation>
    <scope>NUCLEOTIDE SEQUENCE</scope>
    <source>
        <strain evidence="2">SC-2020</strain>
    </source>
</reference>
<evidence type="ECO:0000313" key="2">
    <source>
        <dbReference type="EMBL" id="KAJ6979571.1"/>
    </source>
</evidence>
<name>A0AAD6M5Y4_9ROSI</name>
<proteinExistence type="predicted"/>
<protein>
    <submittedName>
        <fullName evidence="2">Uncharacterized protein</fullName>
    </submittedName>
</protein>
<dbReference type="EMBL" id="JAQIZT010000011">
    <property type="protein sequence ID" value="KAJ6979571.1"/>
    <property type="molecule type" value="Genomic_DNA"/>
</dbReference>
<feature type="region of interest" description="Disordered" evidence="1">
    <location>
        <begin position="23"/>
        <end position="50"/>
    </location>
</feature>
<accession>A0AAD6M5Y4</accession>
<organism evidence="2 3">
    <name type="scientific">Populus alba x Populus x berolinensis</name>
    <dbReference type="NCBI Taxonomy" id="444605"/>
    <lineage>
        <taxon>Eukaryota</taxon>
        <taxon>Viridiplantae</taxon>
        <taxon>Streptophyta</taxon>
        <taxon>Embryophyta</taxon>
        <taxon>Tracheophyta</taxon>
        <taxon>Spermatophyta</taxon>
        <taxon>Magnoliopsida</taxon>
        <taxon>eudicotyledons</taxon>
        <taxon>Gunneridae</taxon>
        <taxon>Pentapetalae</taxon>
        <taxon>rosids</taxon>
        <taxon>fabids</taxon>
        <taxon>Malpighiales</taxon>
        <taxon>Salicaceae</taxon>
        <taxon>Saliceae</taxon>
        <taxon>Populus</taxon>
    </lineage>
</organism>
<keyword evidence="3" id="KW-1185">Reference proteome</keyword>
<sequence>MPLGQDEIAYHARNKFHCPSLQQASEAKNTDLHDTMSPYQQSKHNQSASGFIRKQQENFHSWASAGTCRKRRRPFLVHLEEGLQDGELRDRLHCDSHVCSLKKMSEPALVAACLALQL</sequence>